<evidence type="ECO:0000313" key="2">
    <source>
        <dbReference type="EMBL" id="VDN53649.1"/>
    </source>
</evidence>
<feature type="domain" description="DUF7596" evidence="1">
    <location>
        <begin position="120"/>
        <end position="240"/>
    </location>
</feature>
<dbReference type="Pfam" id="PF24524">
    <property type="entry name" value="DUF7596"/>
    <property type="match status" value="1"/>
</dbReference>
<reference evidence="5" key="1">
    <citation type="submission" date="2017-02" db="UniProtKB">
        <authorList>
            <consortium name="WormBaseParasite"/>
        </authorList>
    </citation>
    <scope>IDENTIFICATION</scope>
</reference>
<dbReference type="STRING" id="318479.A0A0N4UQ34"/>
<dbReference type="Gene3D" id="3.40.630.90">
    <property type="match status" value="1"/>
</dbReference>
<dbReference type="Proteomes" id="UP000038040">
    <property type="component" value="Unplaced"/>
</dbReference>
<protein>
    <submittedName>
        <fullName evidence="5">N-acetyltransferase domain-containing protein</fullName>
    </submittedName>
</protein>
<keyword evidence="4" id="KW-1185">Reference proteome</keyword>
<reference evidence="2 4" key="2">
    <citation type="submission" date="2018-11" db="EMBL/GenBank/DDBJ databases">
        <authorList>
            <consortium name="Pathogen Informatics"/>
        </authorList>
    </citation>
    <scope>NUCLEOTIDE SEQUENCE [LARGE SCALE GENOMIC DNA]</scope>
</reference>
<dbReference type="WBParaSite" id="DME_0001010001-mRNA-1">
    <property type="protein sequence ID" value="DME_0001010001-mRNA-1"/>
    <property type="gene ID" value="DME_0001010001"/>
</dbReference>
<gene>
    <name evidence="2" type="ORF">DME_LOCUS3622</name>
</gene>
<evidence type="ECO:0000313" key="3">
    <source>
        <dbReference type="Proteomes" id="UP000038040"/>
    </source>
</evidence>
<evidence type="ECO:0000313" key="5">
    <source>
        <dbReference type="WBParaSite" id="DME_0001010001-mRNA-1"/>
    </source>
</evidence>
<sequence length="411" mass="48084">MLAASHLQNFIQNTKCDKILDGHLFPSNNNLAFISSKDIAVVTIVEEIGDNYKLVALGALNKCNNNQYLLQIRPFVTVERILSVLIPMHIALMKLITFISRIFRLEASFREDCSMLQNVMAKGYLMIKKCEETYLSRSVSIESYTNLENGLEDRHLCFKIKEVYDNDANYSGLSPYYAVFEDREHQNVLTHIYDQLVEFSLSTMNMDLIKNITVDIEESENFYSNQNIMKIWRDKIGMIVADKYKYYEIEIERSVFMQITNGPKNDYSKINYEEVKPSNQIWVYDYDSTITLFSRENHIENLLKINEIKGVVATEFGQPRGYILALNNRILQCYADSTNIAKGLLNNLMMIMHVNSIKMFIMGNKDDNWICDELLTKAIYIQRIYRFHSRILPNRIKWEKIFLLNIEISLF</sequence>
<accession>A0A0N4UQ34</accession>
<dbReference type="AlphaFoldDB" id="A0A0N4UQ34"/>
<proteinExistence type="predicted"/>
<dbReference type="OrthoDB" id="5801741at2759"/>
<name>A0A0N4UQ34_DRAME</name>
<dbReference type="Proteomes" id="UP000274756">
    <property type="component" value="Unassembled WGS sequence"/>
</dbReference>
<dbReference type="InterPro" id="IPR056017">
    <property type="entry name" value="DUF7596"/>
</dbReference>
<dbReference type="EMBL" id="UYYG01000159">
    <property type="protein sequence ID" value="VDN53649.1"/>
    <property type="molecule type" value="Genomic_DNA"/>
</dbReference>
<organism evidence="3 5">
    <name type="scientific">Dracunculus medinensis</name>
    <name type="common">Guinea worm</name>
    <dbReference type="NCBI Taxonomy" id="318479"/>
    <lineage>
        <taxon>Eukaryota</taxon>
        <taxon>Metazoa</taxon>
        <taxon>Ecdysozoa</taxon>
        <taxon>Nematoda</taxon>
        <taxon>Chromadorea</taxon>
        <taxon>Rhabditida</taxon>
        <taxon>Spirurina</taxon>
        <taxon>Dracunculoidea</taxon>
        <taxon>Dracunculidae</taxon>
        <taxon>Dracunculus</taxon>
    </lineage>
</organism>
<evidence type="ECO:0000313" key="4">
    <source>
        <dbReference type="Proteomes" id="UP000274756"/>
    </source>
</evidence>
<evidence type="ECO:0000259" key="1">
    <source>
        <dbReference type="Pfam" id="PF24524"/>
    </source>
</evidence>